<evidence type="ECO:0000256" key="16">
    <source>
        <dbReference type="SAM" id="MobiDB-lite"/>
    </source>
</evidence>
<dbReference type="Gene3D" id="2.30.29.30">
    <property type="entry name" value="Pleckstrin-homology domain (PH domain)/Phosphotyrosine-binding domain (PTB)"/>
    <property type="match status" value="1"/>
</dbReference>
<organism evidence="18 19">
    <name type="scientific">Macaca fascicularis</name>
    <name type="common">Crab-eating macaque</name>
    <name type="synonym">Cynomolgus monkey</name>
    <dbReference type="NCBI Taxonomy" id="9541"/>
    <lineage>
        <taxon>Eukaryota</taxon>
        <taxon>Metazoa</taxon>
        <taxon>Chordata</taxon>
        <taxon>Craniata</taxon>
        <taxon>Vertebrata</taxon>
        <taxon>Euteleostomi</taxon>
        <taxon>Mammalia</taxon>
        <taxon>Eutheria</taxon>
        <taxon>Euarchontoglires</taxon>
        <taxon>Primates</taxon>
        <taxon>Haplorrhini</taxon>
        <taxon>Catarrhini</taxon>
        <taxon>Cercopithecidae</taxon>
        <taxon>Cercopithecinae</taxon>
        <taxon>Macaca</taxon>
    </lineage>
</organism>
<reference evidence="18" key="3">
    <citation type="submission" date="2025-09" db="UniProtKB">
        <authorList>
            <consortium name="Ensembl"/>
        </authorList>
    </citation>
    <scope>IDENTIFICATION</scope>
</reference>
<comment type="similarity">
    <text evidence="11">Belongs to the Homer family.</text>
</comment>
<dbReference type="GO" id="GO:0035256">
    <property type="term" value="F:G protein-coupled glutamate receptor binding"/>
    <property type="evidence" value="ECO:0007669"/>
    <property type="project" value="InterPro"/>
</dbReference>
<dbReference type="GO" id="GO:0070885">
    <property type="term" value="P:negative regulation of calcineurin-NFAT signaling cascade"/>
    <property type="evidence" value="ECO:0007669"/>
    <property type="project" value="Ensembl"/>
</dbReference>
<dbReference type="Bgee" id="ENSMFAG00000044641">
    <property type="expression patterns" value="Expressed in skeletal muscle tissue and 13 other cell types or tissues"/>
</dbReference>
<accession>A0A7N9CMA7</accession>
<evidence type="ECO:0000256" key="13">
    <source>
        <dbReference type="ARBA" id="ARBA00072750"/>
    </source>
</evidence>
<keyword evidence="19" id="KW-1185">Reference proteome</keyword>
<evidence type="ECO:0000256" key="4">
    <source>
        <dbReference type="ARBA" id="ARBA00022475"/>
    </source>
</evidence>
<reference evidence="18" key="2">
    <citation type="submission" date="2025-08" db="UniProtKB">
        <authorList>
            <consortium name="Ensembl"/>
        </authorList>
    </citation>
    <scope>IDENTIFICATION</scope>
</reference>
<dbReference type="InterPro" id="IPR000697">
    <property type="entry name" value="WH1/EVH1_dom"/>
</dbReference>
<keyword evidence="8 15" id="KW-0175">Coiled coil</keyword>
<keyword evidence="4" id="KW-1003">Cell membrane</keyword>
<proteinExistence type="inferred from homology"/>
<keyword evidence="6" id="KW-1009">Hearing</keyword>
<gene>
    <name evidence="18" type="primary">HOMER2</name>
</gene>
<dbReference type="SMART" id="SM00461">
    <property type="entry name" value="WH1"/>
    <property type="match status" value="1"/>
</dbReference>
<dbReference type="GeneTree" id="ENSGT00940000157324"/>
<dbReference type="Pfam" id="PF00568">
    <property type="entry name" value="WH1"/>
    <property type="match status" value="1"/>
</dbReference>
<evidence type="ECO:0000256" key="2">
    <source>
        <dbReference type="ARBA" id="ARBA00004496"/>
    </source>
</evidence>
<dbReference type="PANTHER" id="PTHR10918">
    <property type="entry name" value="HOMER"/>
    <property type="match status" value="1"/>
</dbReference>
<protein>
    <recommendedName>
        <fullName evidence="13">Homer protein homolog 2</fullName>
    </recommendedName>
    <alternativeName>
        <fullName evidence="14">Cupidin</fullName>
    </alternativeName>
</protein>
<dbReference type="InterPro" id="IPR011993">
    <property type="entry name" value="PH-like_dom_sf"/>
</dbReference>
<evidence type="ECO:0000256" key="14">
    <source>
        <dbReference type="ARBA" id="ARBA00080623"/>
    </source>
</evidence>
<dbReference type="GO" id="GO:0019722">
    <property type="term" value="P:calcium-mediated signaling"/>
    <property type="evidence" value="ECO:0007669"/>
    <property type="project" value="Ensembl"/>
</dbReference>
<dbReference type="GO" id="GO:0032426">
    <property type="term" value="C:stereocilium tip"/>
    <property type="evidence" value="ECO:0007669"/>
    <property type="project" value="Ensembl"/>
</dbReference>
<evidence type="ECO:0000256" key="1">
    <source>
        <dbReference type="ARBA" id="ARBA00004236"/>
    </source>
</evidence>
<reference evidence="18 19" key="1">
    <citation type="submission" date="2013-03" db="EMBL/GenBank/DDBJ databases">
        <authorList>
            <person name="Warren W."/>
            <person name="Wilson R.K."/>
        </authorList>
    </citation>
    <scope>NUCLEOTIDE SEQUENCE</scope>
</reference>
<name>A0A7N9CMA7_MACFA</name>
<dbReference type="InterPro" id="IPR045027">
    <property type="entry name" value="Homer"/>
</dbReference>
<feature type="compositionally biased region" description="Polar residues" evidence="16">
    <location>
        <begin position="182"/>
        <end position="191"/>
    </location>
</feature>
<evidence type="ECO:0000256" key="3">
    <source>
        <dbReference type="ARBA" id="ARBA00004645"/>
    </source>
</evidence>
<dbReference type="AlphaFoldDB" id="A0A7N9CMA7"/>
<dbReference type="GO" id="GO:0008277">
    <property type="term" value="P:regulation of G protein-coupled receptor signaling pathway"/>
    <property type="evidence" value="ECO:0007669"/>
    <property type="project" value="Ensembl"/>
</dbReference>
<evidence type="ECO:0000256" key="5">
    <source>
        <dbReference type="ARBA" id="ARBA00022490"/>
    </source>
</evidence>
<keyword evidence="7" id="KW-0770">Synapse</keyword>
<dbReference type="GO" id="GO:0007605">
    <property type="term" value="P:sensory perception of sound"/>
    <property type="evidence" value="ECO:0007669"/>
    <property type="project" value="UniProtKB-KW"/>
</dbReference>
<dbReference type="GO" id="GO:0045177">
    <property type="term" value="C:apical part of cell"/>
    <property type="evidence" value="ECO:0007669"/>
    <property type="project" value="Ensembl"/>
</dbReference>
<feature type="domain" description="WH1" evidence="17">
    <location>
        <begin position="54"/>
        <end position="166"/>
    </location>
</feature>
<evidence type="ECO:0000256" key="12">
    <source>
        <dbReference type="ARBA" id="ARBA00034105"/>
    </source>
</evidence>
<dbReference type="GO" id="GO:0005886">
    <property type="term" value="C:plasma membrane"/>
    <property type="evidence" value="ECO:0007669"/>
    <property type="project" value="UniProtKB-SubCell"/>
</dbReference>
<evidence type="ECO:0000313" key="19">
    <source>
        <dbReference type="Proteomes" id="UP000233100"/>
    </source>
</evidence>
<dbReference type="GO" id="GO:0030160">
    <property type="term" value="F:synaptic receptor adaptor activity"/>
    <property type="evidence" value="ECO:0007669"/>
    <property type="project" value="Ensembl"/>
</dbReference>
<evidence type="ECO:0000256" key="11">
    <source>
        <dbReference type="ARBA" id="ARBA00023606"/>
    </source>
</evidence>
<dbReference type="GO" id="GO:0014069">
    <property type="term" value="C:postsynaptic density"/>
    <property type="evidence" value="ECO:0007669"/>
    <property type="project" value="UniProtKB-SubCell"/>
</dbReference>
<dbReference type="GO" id="GO:0007216">
    <property type="term" value="P:G protein-coupled glutamate receptor signaling pathway"/>
    <property type="evidence" value="ECO:0007669"/>
    <property type="project" value="InterPro"/>
</dbReference>
<evidence type="ECO:0000256" key="7">
    <source>
        <dbReference type="ARBA" id="ARBA00023018"/>
    </source>
</evidence>
<dbReference type="GO" id="GO:0005829">
    <property type="term" value="C:cytosol"/>
    <property type="evidence" value="ECO:0007669"/>
    <property type="project" value="Ensembl"/>
</dbReference>
<dbReference type="Ensembl" id="ENSMFAT00000080600.1">
    <property type="protein sequence ID" value="ENSMFAP00000053120.1"/>
    <property type="gene ID" value="ENSMFAG00000044641.2"/>
</dbReference>
<dbReference type="GO" id="GO:0048148">
    <property type="term" value="P:behavioral response to cocaine"/>
    <property type="evidence" value="ECO:0007669"/>
    <property type="project" value="Ensembl"/>
</dbReference>
<evidence type="ECO:0000313" key="18">
    <source>
        <dbReference type="Ensembl" id="ENSMFAP00000053120.1"/>
    </source>
</evidence>
<keyword evidence="9" id="KW-0472">Membrane</keyword>
<dbReference type="InterPro" id="IPR044100">
    <property type="entry name" value="Homer_EVH1"/>
</dbReference>
<evidence type="ECO:0000256" key="8">
    <source>
        <dbReference type="ARBA" id="ARBA00023054"/>
    </source>
</evidence>
<dbReference type="GO" id="GO:0032703">
    <property type="term" value="P:negative regulation of interleukin-2 production"/>
    <property type="evidence" value="ECO:0007669"/>
    <property type="project" value="Ensembl"/>
</dbReference>
<comment type="subcellular location">
    <subcellularLocation>
        <location evidence="1">Cell membrane</location>
    </subcellularLocation>
    <subcellularLocation>
        <location evidence="3">Cell projection</location>
        <location evidence="3">Stereocilium</location>
    </subcellularLocation>
    <subcellularLocation>
        <location evidence="2">Cytoplasm</location>
    </subcellularLocation>
    <subcellularLocation>
        <location evidence="12">Postsynaptic density</location>
    </subcellularLocation>
</comment>
<keyword evidence="5" id="KW-0963">Cytoplasm</keyword>
<dbReference type="SUPFAM" id="SSF50729">
    <property type="entry name" value="PH domain-like"/>
    <property type="match status" value="1"/>
</dbReference>
<dbReference type="GO" id="GO:0098978">
    <property type="term" value="C:glutamatergic synapse"/>
    <property type="evidence" value="ECO:0007669"/>
    <property type="project" value="Ensembl"/>
</dbReference>
<dbReference type="FunFam" id="2.30.29.30:FF:000014">
    <property type="entry name" value="Homer homolog 1 (Drosophila)"/>
    <property type="match status" value="1"/>
</dbReference>
<evidence type="ECO:0000256" key="6">
    <source>
        <dbReference type="ARBA" id="ARBA00022740"/>
    </source>
</evidence>
<evidence type="ECO:0000256" key="15">
    <source>
        <dbReference type="SAM" id="Coils"/>
    </source>
</evidence>
<feature type="region of interest" description="Disordered" evidence="16">
    <location>
        <begin position="170"/>
        <end position="211"/>
    </location>
</feature>
<sequence>MQVFGLRRTIASCHGDYLRMELPGCPAVPLPGLCASPHSGAATCPTEDLSMVTKSVAREQPIFTTRAHVFQIDPNTKKNWMPASKQAVTVSYFYDVTRNSYRIISVDGAKVIINSTITPNMTFTKTSQKFGQWADSRANTVFGLGFSSEQQLTKFAEKFQEVKEAAKIAKDKTQEKIETSSDHSQASSVNGTDDEKASHTGPANTHLKSENDKLKIALTQSAANVKKWEIELQTLRESNARLTTALQESAASVEQWKRQFSICRDENDRLRNKIDELEEQCSEINREKEKNTQLKRRIEELEAELREKETELKDLRKQSEIIPQLMSECEYVSEKLEAAERDNQNLEDKVRSLKTDIEESKYRQRHLKVELKSFLEVLDGKIDDLHDFRRGLSKLGTDN</sequence>
<feature type="coiled-coil region" evidence="15">
    <location>
        <begin position="218"/>
        <end position="363"/>
    </location>
</feature>
<dbReference type="PROSITE" id="PS50229">
    <property type="entry name" value="WH1"/>
    <property type="match status" value="1"/>
</dbReference>
<dbReference type="CDD" id="cd01206">
    <property type="entry name" value="EVH1_Homer_Vesl"/>
    <property type="match status" value="1"/>
</dbReference>
<keyword evidence="10" id="KW-0966">Cell projection</keyword>
<dbReference type="Gene3D" id="1.20.5.1700">
    <property type="match status" value="1"/>
</dbReference>
<dbReference type="FunFam" id="1.20.5.1700:FF:000004">
    <property type="entry name" value="Homer homolog 2 (Drosophila)"/>
    <property type="match status" value="1"/>
</dbReference>
<feature type="compositionally biased region" description="Basic and acidic residues" evidence="16">
    <location>
        <begin position="170"/>
        <end position="181"/>
    </location>
</feature>
<evidence type="ECO:0000256" key="10">
    <source>
        <dbReference type="ARBA" id="ARBA00023273"/>
    </source>
</evidence>
<dbReference type="GO" id="GO:0003779">
    <property type="term" value="F:actin binding"/>
    <property type="evidence" value="ECO:0007669"/>
    <property type="project" value="Ensembl"/>
</dbReference>
<evidence type="ECO:0000259" key="17">
    <source>
        <dbReference type="PROSITE" id="PS50229"/>
    </source>
</evidence>
<evidence type="ECO:0000256" key="9">
    <source>
        <dbReference type="ARBA" id="ARBA00023136"/>
    </source>
</evidence>
<dbReference type="Proteomes" id="UP000233100">
    <property type="component" value="Chromosome 7"/>
</dbReference>